<feature type="transmembrane region" description="Helical" evidence="10">
    <location>
        <begin position="292"/>
        <end position="325"/>
    </location>
</feature>
<feature type="transmembrane region" description="Helical" evidence="10">
    <location>
        <begin position="43"/>
        <end position="62"/>
    </location>
</feature>
<evidence type="ECO:0000256" key="4">
    <source>
        <dbReference type="ARBA" id="ARBA00022538"/>
    </source>
</evidence>
<evidence type="ECO:0000256" key="10">
    <source>
        <dbReference type="SAM" id="Phobius"/>
    </source>
</evidence>
<feature type="transmembrane region" description="Helical" evidence="10">
    <location>
        <begin position="12"/>
        <end position="31"/>
    </location>
</feature>
<dbReference type="Proteomes" id="UP000006315">
    <property type="component" value="Unassembled WGS sequence"/>
</dbReference>
<feature type="transmembrane region" description="Helical" evidence="10">
    <location>
        <begin position="192"/>
        <end position="214"/>
    </location>
</feature>
<dbReference type="Pfam" id="PF02386">
    <property type="entry name" value="TrkH"/>
    <property type="match status" value="1"/>
</dbReference>
<evidence type="ECO:0000256" key="7">
    <source>
        <dbReference type="ARBA" id="ARBA00022989"/>
    </source>
</evidence>
<feature type="transmembrane region" description="Helical" evidence="10">
    <location>
        <begin position="406"/>
        <end position="426"/>
    </location>
</feature>
<dbReference type="InterPro" id="IPR004772">
    <property type="entry name" value="TrkH"/>
</dbReference>
<keyword evidence="3" id="KW-1003">Cell membrane</keyword>
<evidence type="ECO:0000256" key="3">
    <source>
        <dbReference type="ARBA" id="ARBA00022475"/>
    </source>
</evidence>
<dbReference type="NCBIfam" id="TIGR00933">
    <property type="entry name" value="2a38"/>
    <property type="match status" value="1"/>
</dbReference>
<accession>K6E3G3</accession>
<gene>
    <name evidence="11" type="ORF">BAZO_07789</name>
</gene>
<keyword evidence="9 10" id="KW-0472">Membrane</keyword>
<keyword evidence="5 10" id="KW-0812">Transmembrane</keyword>
<dbReference type="PANTHER" id="PTHR32024:SF1">
    <property type="entry name" value="KTR SYSTEM POTASSIUM UPTAKE PROTEIN B"/>
    <property type="match status" value="1"/>
</dbReference>
<dbReference type="RefSeq" id="WP_003330809.1">
    <property type="nucleotide sequence ID" value="NZ_AJLR01000045.1"/>
</dbReference>
<dbReference type="PATRIC" id="fig|1131731.3.peg.1628"/>
<sequence length="445" mass="48153">MRKIKDNLDPPKILVLGFAIIILIGATLLTLPIATEDGQGLSFLNALFTATSATCVTGLIVVDTGDTFSMFGELVILSLIQVGGLGFMTFATLLFILLGKKISFKERLLLKEAFNNITFAGMVRLVKRILIFTAIIEFVGGSILAIRFSFDMPAAKAIYYGFFHAISNFNNAGFDLMGEFRSLTHYVDDPTVVLTVCSLITLGGLGFVVMNELFEYRQTRQLSVHTKAVLTTTLILTIGATVLIFLFEYGNNKTLGPLSVAGKSLGALFHAVTPRTAGANTLPMADLTHSTLFLTIILMYIGAGSGSTAGGIKITTFAVLMATVWSQFKGKEDVVLFKRRIVMETILKAFTVATSGALIVMIVTILLSITEKGHVFLMYLFEAASAFGTVGLSMGLTPELSPIGRLLIILTMFTGRLGPLTLAYAITKRQKQEAYHHPKGNIMIG</sequence>
<evidence type="ECO:0000256" key="1">
    <source>
        <dbReference type="ARBA" id="ARBA00004651"/>
    </source>
</evidence>
<dbReference type="InterPro" id="IPR003445">
    <property type="entry name" value="Cat_transpt"/>
</dbReference>
<feature type="transmembrane region" description="Helical" evidence="10">
    <location>
        <begin position="346"/>
        <end position="369"/>
    </location>
</feature>
<proteinExistence type="predicted"/>
<dbReference type="GO" id="GO:0015379">
    <property type="term" value="F:potassium:chloride symporter activity"/>
    <property type="evidence" value="ECO:0007669"/>
    <property type="project" value="InterPro"/>
</dbReference>
<keyword evidence="6" id="KW-0630">Potassium</keyword>
<comment type="subcellular location">
    <subcellularLocation>
        <location evidence="1">Cell membrane</location>
        <topology evidence="1">Multi-pass membrane protein</topology>
    </subcellularLocation>
</comment>
<dbReference type="PANTHER" id="PTHR32024">
    <property type="entry name" value="TRK SYSTEM POTASSIUM UPTAKE PROTEIN TRKG-RELATED"/>
    <property type="match status" value="1"/>
</dbReference>
<keyword evidence="2" id="KW-0813">Transport</keyword>
<evidence type="ECO:0000313" key="11">
    <source>
        <dbReference type="EMBL" id="EKN67766.1"/>
    </source>
</evidence>
<evidence type="ECO:0000256" key="6">
    <source>
        <dbReference type="ARBA" id="ARBA00022958"/>
    </source>
</evidence>
<evidence type="ECO:0000313" key="12">
    <source>
        <dbReference type="Proteomes" id="UP000006315"/>
    </source>
</evidence>
<dbReference type="AlphaFoldDB" id="K6E3G3"/>
<dbReference type="GO" id="GO:0005886">
    <property type="term" value="C:plasma membrane"/>
    <property type="evidence" value="ECO:0007669"/>
    <property type="project" value="UniProtKB-SubCell"/>
</dbReference>
<dbReference type="GeneID" id="89467013"/>
<evidence type="ECO:0000256" key="8">
    <source>
        <dbReference type="ARBA" id="ARBA00023065"/>
    </source>
</evidence>
<reference evidence="11 12" key="1">
    <citation type="journal article" date="2012" name="Front. Microbiol.">
        <title>Redundancy and modularity in membrane-associated dissimilatory nitrate reduction in Bacillus.</title>
        <authorList>
            <person name="Heylen K."/>
            <person name="Keltjens J."/>
        </authorList>
    </citation>
    <scope>NUCLEOTIDE SEQUENCE [LARGE SCALE GENOMIC DNA]</scope>
    <source>
        <strain evidence="11 12">LMG 9581</strain>
    </source>
</reference>
<keyword evidence="8" id="KW-0406">Ion transport</keyword>
<evidence type="ECO:0000256" key="5">
    <source>
        <dbReference type="ARBA" id="ARBA00022692"/>
    </source>
</evidence>
<keyword evidence="12" id="KW-1185">Reference proteome</keyword>
<keyword evidence="4" id="KW-0633">Potassium transport</keyword>
<feature type="transmembrane region" description="Helical" evidence="10">
    <location>
        <begin position="74"/>
        <end position="98"/>
    </location>
</feature>
<dbReference type="EMBL" id="AJLR01000045">
    <property type="protein sequence ID" value="EKN67766.1"/>
    <property type="molecule type" value="Genomic_DNA"/>
</dbReference>
<keyword evidence="7 10" id="KW-1133">Transmembrane helix</keyword>
<dbReference type="STRING" id="1131731.BAZO_07789"/>
<comment type="caution">
    <text evidence="11">The sequence shown here is derived from an EMBL/GenBank/DDBJ whole genome shotgun (WGS) entry which is preliminary data.</text>
</comment>
<feature type="transmembrane region" description="Helical" evidence="10">
    <location>
        <begin position="129"/>
        <end position="150"/>
    </location>
</feature>
<feature type="transmembrane region" description="Helical" evidence="10">
    <location>
        <begin position="226"/>
        <end position="247"/>
    </location>
</feature>
<name>K6E3G3_SCHAZ</name>
<protein>
    <submittedName>
        <fullName evidence="11">V-type sodium ATP synthase subunit J</fullName>
    </submittedName>
</protein>
<organism evidence="11 12">
    <name type="scientific">Schinkia azotoformans LMG 9581</name>
    <dbReference type="NCBI Taxonomy" id="1131731"/>
    <lineage>
        <taxon>Bacteria</taxon>
        <taxon>Bacillati</taxon>
        <taxon>Bacillota</taxon>
        <taxon>Bacilli</taxon>
        <taxon>Bacillales</taxon>
        <taxon>Bacillaceae</taxon>
        <taxon>Calidifontibacillus/Schinkia group</taxon>
        <taxon>Schinkia</taxon>
    </lineage>
</organism>
<evidence type="ECO:0000256" key="9">
    <source>
        <dbReference type="ARBA" id="ARBA00023136"/>
    </source>
</evidence>
<evidence type="ECO:0000256" key="2">
    <source>
        <dbReference type="ARBA" id="ARBA00022448"/>
    </source>
</evidence>